<sequence>MASREVSAMTKQGFISNPSLSPSRTTALSKPSPPNHLEEIPHARGQDLDGLEEQRRTWQREAEFGGQKRVHSYHGCAQEGIIFMEKMKSQSQSHTLEISECDDVEVFVETVVLMHCEDLKNKLIGENVIDVLSLLKVSSAITFEEGLKSCLEYLEAVPWSEDEEESVVSCIEKLDLPGAMINSVLQRVSSSEPYTSTSITNEIFLKLLTGVLQAKDNKARQEMKSVIFRLIREEADHDVSKDALYSLCHRCLLSLILCLSDITSNMNDPGDFIGETAREASNLLWIVDILIEKKICDEFVQLWADQKELANLHSKIPAMYRHEISKITAQICVGIGRGKILVKMDNRFSALKTWLEVMYNGFWWMRRASTRSVDWKVVLN</sequence>
<dbReference type="Proteomes" id="UP000030689">
    <property type="component" value="Unassembled WGS sequence"/>
</dbReference>
<dbReference type="OMA" id="WMRRAST"/>
<dbReference type="InterPro" id="IPR038920">
    <property type="entry name" value="At3g05675-like"/>
</dbReference>
<dbReference type="InterPro" id="IPR058039">
    <property type="entry name" value="At3g05675-like_ankyrin"/>
</dbReference>
<comment type="function">
    <text evidence="1">May act as a substrate-specific adapter of an E3 ubiquitin-protein ligase complex (CUL3-RBX1-BTB) which mediates the ubiquitination and subsequent proteasomal degradation of target proteins.</text>
</comment>
<feature type="compositionally biased region" description="Polar residues" evidence="4">
    <location>
        <begin position="9"/>
        <end position="29"/>
    </location>
</feature>
<accession>V4MY61</accession>
<dbReference type="AlphaFoldDB" id="V4MY61"/>
<evidence type="ECO:0000313" key="6">
    <source>
        <dbReference type="EMBL" id="ESQ37466.1"/>
    </source>
</evidence>
<organism evidence="6 7">
    <name type="scientific">Eutrema salsugineum</name>
    <name type="common">Saltwater cress</name>
    <name type="synonym">Sisymbrium salsugineum</name>
    <dbReference type="NCBI Taxonomy" id="72664"/>
    <lineage>
        <taxon>Eukaryota</taxon>
        <taxon>Viridiplantae</taxon>
        <taxon>Streptophyta</taxon>
        <taxon>Embryophyta</taxon>
        <taxon>Tracheophyta</taxon>
        <taxon>Spermatophyta</taxon>
        <taxon>Magnoliopsida</taxon>
        <taxon>eudicotyledons</taxon>
        <taxon>Gunneridae</taxon>
        <taxon>Pentapetalae</taxon>
        <taxon>rosids</taxon>
        <taxon>malvids</taxon>
        <taxon>Brassicales</taxon>
        <taxon>Brassicaceae</taxon>
        <taxon>Eutremeae</taxon>
        <taxon>Eutrema</taxon>
    </lineage>
</organism>
<feature type="compositionally biased region" description="Basic and acidic residues" evidence="4">
    <location>
        <begin position="36"/>
        <end position="49"/>
    </location>
</feature>
<evidence type="ECO:0000256" key="2">
    <source>
        <dbReference type="ARBA" id="ARBA00004906"/>
    </source>
</evidence>
<dbReference type="PANTHER" id="PTHR31060">
    <property type="entry name" value="OSJNBA0011J08.25 PROTEIN-RELATED"/>
    <property type="match status" value="1"/>
</dbReference>
<gene>
    <name evidence="6" type="ORF">EUTSA_v10003115mg</name>
</gene>
<feature type="domain" description="At3g05675-like ankyrin-like" evidence="5">
    <location>
        <begin position="201"/>
        <end position="369"/>
    </location>
</feature>
<dbReference type="Gramene" id="ESQ37466">
    <property type="protein sequence ID" value="ESQ37466"/>
    <property type="gene ID" value="EUTSA_v10003115mg"/>
</dbReference>
<dbReference type="UniPathway" id="UPA00143"/>
<comment type="pathway">
    <text evidence="2">Protein modification; protein ubiquitination.</text>
</comment>
<proteinExistence type="predicted"/>
<dbReference type="KEGG" id="eus:EUTSA_v10003115mg"/>
<feature type="region of interest" description="Disordered" evidence="4">
    <location>
        <begin position="1"/>
        <end position="49"/>
    </location>
</feature>
<dbReference type="GO" id="GO:0016567">
    <property type="term" value="P:protein ubiquitination"/>
    <property type="evidence" value="ECO:0007669"/>
    <property type="project" value="UniProtKB-UniPathway"/>
</dbReference>
<reference evidence="6 7" key="1">
    <citation type="journal article" date="2013" name="Front. Plant Sci.">
        <title>The Reference Genome of the Halophytic Plant Eutrema salsugineum.</title>
        <authorList>
            <person name="Yang R."/>
            <person name="Jarvis D.E."/>
            <person name="Chen H."/>
            <person name="Beilstein M.A."/>
            <person name="Grimwood J."/>
            <person name="Jenkins J."/>
            <person name="Shu S."/>
            <person name="Prochnik S."/>
            <person name="Xin M."/>
            <person name="Ma C."/>
            <person name="Schmutz J."/>
            <person name="Wing R.A."/>
            <person name="Mitchell-Olds T."/>
            <person name="Schumaker K.S."/>
            <person name="Wang X."/>
        </authorList>
    </citation>
    <scope>NUCLEOTIDE SEQUENCE [LARGE SCALE GENOMIC DNA]</scope>
</reference>
<dbReference type="EMBL" id="KI517609">
    <property type="protein sequence ID" value="ESQ37466.1"/>
    <property type="molecule type" value="Genomic_DNA"/>
</dbReference>
<name>V4MY61_EUTSA</name>
<dbReference type="Pfam" id="PF25553">
    <property type="entry name" value="BTB-POZ_ANK-like"/>
    <property type="match status" value="1"/>
</dbReference>
<keyword evidence="3" id="KW-0833">Ubl conjugation pathway</keyword>
<evidence type="ECO:0000259" key="5">
    <source>
        <dbReference type="Pfam" id="PF25553"/>
    </source>
</evidence>
<evidence type="ECO:0000256" key="1">
    <source>
        <dbReference type="ARBA" id="ARBA00002668"/>
    </source>
</evidence>
<evidence type="ECO:0000256" key="3">
    <source>
        <dbReference type="ARBA" id="ARBA00022786"/>
    </source>
</evidence>
<evidence type="ECO:0000256" key="4">
    <source>
        <dbReference type="SAM" id="MobiDB-lite"/>
    </source>
</evidence>
<protein>
    <recommendedName>
        <fullName evidence="5">At3g05675-like ankyrin-like domain-containing protein</fullName>
    </recommendedName>
</protein>
<dbReference type="eggNOG" id="ENOG502QPNN">
    <property type="taxonomic scope" value="Eukaryota"/>
</dbReference>
<evidence type="ECO:0000313" key="7">
    <source>
        <dbReference type="Proteomes" id="UP000030689"/>
    </source>
</evidence>
<keyword evidence="7" id="KW-1185">Reference proteome</keyword>
<dbReference type="PANTHER" id="PTHR31060:SF32">
    <property type="entry name" value="BTB_POZ DOMAIN PLANT PROTEIN"/>
    <property type="match status" value="1"/>
</dbReference>
<dbReference type="STRING" id="72664.V4MY61"/>